<dbReference type="AlphaFoldDB" id="A0AAV4ESX2"/>
<evidence type="ECO:0000313" key="3">
    <source>
        <dbReference type="Proteomes" id="UP000762676"/>
    </source>
</evidence>
<dbReference type="PANTHER" id="PTHR47027">
    <property type="entry name" value="REVERSE TRANSCRIPTASE DOMAIN-CONTAINING PROTEIN"/>
    <property type="match status" value="1"/>
</dbReference>
<keyword evidence="3" id="KW-1185">Reference proteome</keyword>
<comment type="caution">
    <text evidence="2">The sequence shown here is derived from an EMBL/GenBank/DDBJ whole genome shotgun (WGS) entry which is preliminary data.</text>
</comment>
<name>A0AAV4ESX2_9GAST</name>
<organism evidence="2 3">
    <name type="scientific">Elysia marginata</name>
    <dbReference type="NCBI Taxonomy" id="1093978"/>
    <lineage>
        <taxon>Eukaryota</taxon>
        <taxon>Metazoa</taxon>
        <taxon>Spiralia</taxon>
        <taxon>Lophotrochozoa</taxon>
        <taxon>Mollusca</taxon>
        <taxon>Gastropoda</taxon>
        <taxon>Heterobranchia</taxon>
        <taxon>Euthyneura</taxon>
        <taxon>Panpulmonata</taxon>
        <taxon>Sacoglossa</taxon>
        <taxon>Placobranchoidea</taxon>
        <taxon>Plakobranchidae</taxon>
        <taxon>Elysia</taxon>
    </lineage>
</organism>
<sequence length="111" mass="12973">MEQSLEWNSPLYVNFQDFKKAFDSVDWKSLWILLRQFGVPQKLRALISKMYGGTTARVINAGELTDRFNIKTGVRQGCLLSPFLFLLAVDYIMRRATEGKQHEKKQHEKSY</sequence>
<proteinExistence type="predicted"/>
<protein>
    <submittedName>
        <fullName evidence="2">Retrovirus-related Pol polyprotein from type-1 retrotransposable element R2</fullName>
    </submittedName>
</protein>
<accession>A0AAV4ESX2</accession>
<dbReference type="EMBL" id="BMAT01003890">
    <property type="protein sequence ID" value="GFR64267.1"/>
    <property type="molecule type" value="Genomic_DNA"/>
</dbReference>
<evidence type="ECO:0000313" key="2">
    <source>
        <dbReference type="EMBL" id="GFR64267.1"/>
    </source>
</evidence>
<evidence type="ECO:0000259" key="1">
    <source>
        <dbReference type="Pfam" id="PF00078"/>
    </source>
</evidence>
<reference evidence="2 3" key="1">
    <citation type="journal article" date="2021" name="Elife">
        <title>Chloroplast acquisition without the gene transfer in kleptoplastic sea slugs, Plakobranchus ocellatus.</title>
        <authorList>
            <person name="Maeda T."/>
            <person name="Takahashi S."/>
            <person name="Yoshida T."/>
            <person name="Shimamura S."/>
            <person name="Takaki Y."/>
            <person name="Nagai Y."/>
            <person name="Toyoda A."/>
            <person name="Suzuki Y."/>
            <person name="Arimoto A."/>
            <person name="Ishii H."/>
            <person name="Satoh N."/>
            <person name="Nishiyama T."/>
            <person name="Hasebe M."/>
            <person name="Maruyama T."/>
            <person name="Minagawa J."/>
            <person name="Obokata J."/>
            <person name="Shigenobu S."/>
        </authorList>
    </citation>
    <scope>NUCLEOTIDE SEQUENCE [LARGE SCALE GENOMIC DNA]</scope>
</reference>
<dbReference type="PANTHER" id="PTHR47027:SF20">
    <property type="entry name" value="REVERSE TRANSCRIPTASE-LIKE PROTEIN WITH RNA-DIRECTED DNA POLYMERASE DOMAIN"/>
    <property type="match status" value="1"/>
</dbReference>
<dbReference type="SUPFAM" id="SSF56672">
    <property type="entry name" value="DNA/RNA polymerases"/>
    <property type="match status" value="1"/>
</dbReference>
<dbReference type="InterPro" id="IPR000477">
    <property type="entry name" value="RT_dom"/>
</dbReference>
<gene>
    <name evidence="2" type="ORF">ElyMa_001917600</name>
</gene>
<feature type="domain" description="Reverse transcriptase" evidence="1">
    <location>
        <begin position="12"/>
        <end position="98"/>
    </location>
</feature>
<dbReference type="Pfam" id="PF00078">
    <property type="entry name" value="RVT_1"/>
    <property type="match status" value="1"/>
</dbReference>
<dbReference type="InterPro" id="IPR043502">
    <property type="entry name" value="DNA/RNA_pol_sf"/>
</dbReference>
<dbReference type="Proteomes" id="UP000762676">
    <property type="component" value="Unassembled WGS sequence"/>
</dbReference>